<dbReference type="EMBL" id="VNIQ01000002">
    <property type="protein sequence ID" value="TYQ06339.1"/>
    <property type="molecule type" value="Genomic_DNA"/>
</dbReference>
<organism evidence="5">
    <name type="scientific">Nocardia globerula</name>
    <dbReference type="NCBI Taxonomy" id="1818"/>
    <lineage>
        <taxon>Bacteria</taxon>
        <taxon>Bacillati</taxon>
        <taxon>Actinomycetota</taxon>
        <taxon>Actinomycetes</taxon>
        <taxon>Mycobacteriales</taxon>
        <taxon>Nocardiaceae</taxon>
        <taxon>Nocardia</taxon>
    </lineage>
</organism>
<reference evidence="5" key="1">
    <citation type="submission" date="2019-07" db="EMBL/GenBank/DDBJ databases">
        <title>Genomic Encyclopedia of Type Strains, Phase IV (KMG-IV): sequencing the most valuable type-strain genomes for metagenomic binning, comparative biology and taxonomic classification.</title>
        <authorList>
            <person name="Goeker M."/>
        </authorList>
    </citation>
    <scope>NUCLEOTIDE SEQUENCE</scope>
    <source>
        <strain evidence="5">DSM 44596</strain>
    </source>
</reference>
<dbReference type="PANTHER" id="PTHR30466:SF15">
    <property type="entry name" value="POSSIBLE OXIDOREDUCTASE"/>
    <property type="match status" value="1"/>
</dbReference>
<dbReference type="SMART" id="SM00903">
    <property type="entry name" value="Flavin_Reduct"/>
    <property type="match status" value="1"/>
</dbReference>
<dbReference type="Pfam" id="PF01613">
    <property type="entry name" value="Flavin_Reduct"/>
    <property type="match status" value="1"/>
</dbReference>
<feature type="domain" description="Flavin reductase like" evidence="4">
    <location>
        <begin position="28"/>
        <end position="175"/>
    </location>
</feature>
<dbReference type="AlphaFoldDB" id="A0A652YT98"/>
<protein>
    <submittedName>
        <fullName evidence="5">Flavin reductase (DIM6/NTAB) family NADH-FMN oxidoreductase RutF</fullName>
    </submittedName>
</protein>
<evidence type="ECO:0000256" key="2">
    <source>
        <dbReference type="ARBA" id="ARBA00023002"/>
    </source>
</evidence>
<dbReference type="InterPro" id="IPR002563">
    <property type="entry name" value="Flavin_Rdtase-like_dom"/>
</dbReference>
<dbReference type="InterPro" id="IPR050268">
    <property type="entry name" value="NADH-dep_flavin_reductase"/>
</dbReference>
<evidence type="ECO:0000256" key="1">
    <source>
        <dbReference type="ARBA" id="ARBA00008898"/>
    </source>
</evidence>
<feature type="region of interest" description="Disordered" evidence="3">
    <location>
        <begin position="1"/>
        <end position="23"/>
    </location>
</feature>
<evidence type="ECO:0000313" key="5">
    <source>
        <dbReference type="EMBL" id="TYQ06339.1"/>
    </source>
</evidence>
<gene>
    <name evidence="5" type="ORF">FNL38_102474</name>
</gene>
<dbReference type="InterPro" id="IPR012349">
    <property type="entry name" value="Split_barrel_FMN-bd"/>
</dbReference>
<dbReference type="GO" id="GO:0010181">
    <property type="term" value="F:FMN binding"/>
    <property type="evidence" value="ECO:0007669"/>
    <property type="project" value="InterPro"/>
</dbReference>
<comment type="caution">
    <text evidence="5">The sequence shown here is derived from an EMBL/GenBank/DDBJ whole genome shotgun (WGS) entry which is preliminary data.</text>
</comment>
<proteinExistence type="inferred from homology"/>
<keyword evidence="2" id="KW-0560">Oxidoreductase</keyword>
<accession>A0A652YT98</accession>
<evidence type="ECO:0000256" key="3">
    <source>
        <dbReference type="SAM" id="MobiDB-lite"/>
    </source>
</evidence>
<dbReference type="GO" id="GO:0042602">
    <property type="term" value="F:riboflavin reductase (NADPH) activity"/>
    <property type="evidence" value="ECO:0007669"/>
    <property type="project" value="TreeGrafter"/>
</dbReference>
<name>A0A652YT98_NOCGL</name>
<sequence>MIGKRPNGTRGAPGNSDDNGTSAFDTLVGELDYPMFVVTTGEGNQRSGCLVGFASQVSIAPPRFLVGLSNKNHTFHTALTTEFLAVHVIPRDHIELATLFGGSTGDDIDKFARCAWHPGPHELPILDESSAWFSGRIVDRIPLGDHVGFLLDPESGSAPGDLGTVVTYTDVRDLEPGHE</sequence>
<comment type="similarity">
    <text evidence="1">Belongs to the non-flavoprotein flavin reductase family.</text>
</comment>
<dbReference type="Gene3D" id="2.30.110.10">
    <property type="entry name" value="Electron Transport, Fmn-binding Protein, Chain A"/>
    <property type="match status" value="1"/>
</dbReference>
<evidence type="ECO:0000259" key="4">
    <source>
        <dbReference type="SMART" id="SM00903"/>
    </source>
</evidence>
<dbReference type="SUPFAM" id="SSF50475">
    <property type="entry name" value="FMN-binding split barrel"/>
    <property type="match status" value="1"/>
</dbReference>
<dbReference type="PANTHER" id="PTHR30466">
    <property type="entry name" value="FLAVIN REDUCTASE"/>
    <property type="match status" value="1"/>
</dbReference>